<sequence length="66" mass="6960">MPRPIESVALQLATHDGKTAAAANLDIAIETLEPEGEVLAGYEDVSARLKALRARVLPQVARPPGT</sequence>
<reference evidence="1 2" key="1">
    <citation type="journal article" date="2022" name="Int. J. Syst. Evol. Microbiol.">
        <title>Noviherbaspirillum aridicola sp. nov., isolated from an arid soil in Pakistan.</title>
        <authorList>
            <person name="Khan I.U."/>
            <person name="Saqib M."/>
            <person name="Amin A."/>
            <person name="Hussain F."/>
            <person name="Li L."/>
            <person name="Liu Y.H."/>
            <person name="Fang B.Z."/>
            <person name="Ahmed I."/>
            <person name="Li W.J."/>
        </authorList>
    </citation>
    <scope>NUCLEOTIDE SEQUENCE [LARGE SCALE GENOMIC DNA]</scope>
    <source>
        <strain evidence="1 2">NCCP-691</strain>
    </source>
</reference>
<accession>A0ABQ4Q4F8</accession>
<dbReference type="Proteomes" id="UP000887222">
    <property type="component" value="Unassembled WGS sequence"/>
</dbReference>
<keyword evidence="2" id="KW-1185">Reference proteome</keyword>
<name>A0ABQ4Q4F8_9BURK</name>
<proteinExistence type="predicted"/>
<dbReference type="EMBL" id="BPMK01000008">
    <property type="protein sequence ID" value="GIZ52080.1"/>
    <property type="molecule type" value="Genomic_DNA"/>
</dbReference>
<gene>
    <name evidence="1" type="ORF">NCCP691_20940</name>
</gene>
<evidence type="ECO:0000313" key="1">
    <source>
        <dbReference type="EMBL" id="GIZ52080.1"/>
    </source>
</evidence>
<protein>
    <submittedName>
        <fullName evidence="1">Uncharacterized protein</fullName>
    </submittedName>
</protein>
<organism evidence="1 2">
    <name type="scientific">Noviherbaspirillum aridicola</name>
    <dbReference type="NCBI Taxonomy" id="2849687"/>
    <lineage>
        <taxon>Bacteria</taxon>
        <taxon>Pseudomonadati</taxon>
        <taxon>Pseudomonadota</taxon>
        <taxon>Betaproteobacteria</taxon>
        <taxon>Burkholderiales</taxon>
        <taxon>Oxalobacteraceae</taxon>
        <taxon>Noviherbaspirillum</taxon>
    </lineage>
</organism>
<comment type="caution">
    <text evidence="1">The sequence shown here is derived from an EMBL/GenBank/DDBJ whole genome shotgun (WGS) entry which is preliminary data.</text>
</comment>
<evidence type="ECO:0000313" key="2">
    <source>
        <dbReference type="Proteomes" id="UP000887222"/>
    </source>
</evidence>
<dbReference type="RefSeq" id="WP_220808244.1">
    <property type="nucleotide sequence ID" value="NZ_BPMK01000008.1"/>
</dbReference>